<reference evidence="1" key="1">
    <citation type="journal article" date="2021" name="Mol. Ecol. Resour.">
        <title>Phylogenomic analyses of the genus Drosophila reveals genomic signals of climate adaptation.</title>
        <authorList>
            <person name="Li F."/>
            <person name="Rane R.V."/>
            <person name="Luria V."/>
            <person name="Xiong Z."/>
            <person name="Chen J."/>
            <person name="Li Z."/>
            <person name="Catullo R.A."/>
            <person name="Griffin P.C."/>
            <person name="Schiffer M."/>
            <person name="Pearce S."/>
            <person name="Lee S.F."/>
            <person name="McElroy K."/>
            <person name="Stocker A."/>
            <person name="Shirriffs J."/>
            <person name="Cockerell F."/>
            <person name="Coppin C."/>
            <person name="Sgro C.M."/>
            <person name="Karger A."/>
            <person name="Cain J.W."/>
            <person name="Weber J.A."/>
            <person name="Santpere G."/>
            <person name="Kirschner M.W."/>
            <person name="Hoffmann A.A."/>
            <person name="Oakeshott J.G."/>
            <person name="Zhang G."/>
        </authorList>
    </citation>
    <scope>NUCLEOTIDE SEQUENCE</scope>
    <source>
        <strain evidence="1">BGI-SZ-2011g</strain>
    </source>
</reference>
<evidence type="ECO:0000313" key="1">
    <source>
        <dbReference type="EMBL" id="KAH8387671.1"/>
    </source>
</evidence>
<dbReference type="Proteomes" id="UP001200034">
    <property type="component" value="Unassembled WGS sequence"/>
</dbReference>
<dbReference type="EMBL" id="JAJJHW010000095">
    <property type="protein sequence ID" value="KAH8387671.1"/>
    <property type="molecule type" value="Genomic_DNA"/>
</dbReference>
<gene>
    <name evidence="1" type="ORF">KR093_008590</name>
</gene>
<protein>
    <submittedName>
        <fullName evidence="1">Uncharacterized protein</fullName>
    </submittedName>
</protein>
<name>A0AAD4PQH0_9MUSC</name>
<dbReference type="AlphaFoldDB" id="A0AAD4PQH0"/>
<evidence type="ECO:0000313" key="2">
    <source>
        <dbReference type="Proteomes" id="UP001200034"/>
    </source>
</evidence>
<accession>A0AAD4PQH0</accession>
<keyword evidence="2" id="KW-1185">Reference proteome</keyword>
<proteinExistence type="predicted"/>
<comment type="caution">
    <text evidence="1">The sequence shown here is derived from an EMBL/GenBank/DDBJ whole genome shotgun (WGS) entry which is preliminary data.</text>
</comment>
<organism evidence="1 2">
    <name type="scientific">Drosophila rubida</name>
    <dbReference type="NCBI Taxonomy" id="30044"/>
    <lineage>
        <taxon>Eukaryota</taxon>
        <taxon>Metazoa</taxon>
        <taxon>Ecdysozoa</taxon>
        <taxon>Arthropoda</taxon>
        <taxon>Hexapoda</taxon>
        <taxon>Insecta</taxon>
        <taxon>Pterygota</taxon>
        <taxon>Neoptera</taxon>
        <taxon>Endopterygota</taxon>
        <taxon>Diptera</taxon>
        <taxon>Brachycera</taxon>
        <taxon>Muscomorpha</taxon>
        <taxon>Ephydroidea</taxon>
        <taxon>Drosophilidae</taxon>
        <taxon>Drosophila</taxon>
    </lineage>
</organism>
<sequence>MRVLNTELRLRFKNRKPRPFNRAASADDAATAPTDEQLLNGTTAHSMRTYIGR</sequence>